<comment type="caution">
    <text evidence="1">The sequence shown here is derived from an EMBL/GenBank/DDBJ whole genome shotgun (WGS) entry which is preliminary data.</text>
</comment>
<dbReference type="SUPFAM" id="SSF50370">
    <property type="entry name" value="Ricin B-like lectins"/>
    <property type="match status" value="1"/>
</dbReference>
<protein>
    <recommendedName>
        <fullName evidence="3">Ricin B lectin domain-containing protein</fullName>
    </recommendedName>
</protein>
<sequence length="41" mass="4660">MFDTRTGKAVDVAGCWPEAGAALILWDYWNGPCQRYRLEAK</sequence>
<keyword evidence="2" id="KW-1185">Reference proteome</keyword>
<dbReference type="InterPro" id="IPR035992">
    <property type="entry name" value="Ricin_B-like_lectins"/>
</dbReference>
<name>A0ABN2J9J5_9ACTN</name>
<dbReference type="Gene3D" id="2.80.10.50">
    <property type="match status" value="1"/>
</dbReference>
<gene>
    <name evidence="1" type="ORF">GCM10009745_82210</name>
</gene>
<evidence type="ECO:0000313" key="1">
    <source>
        <dbReference type="EMBL" id="GAA1720703.1"/>
    </source>
</evidence>
<dbReference type="CDD" id="cd00161">
    <property type="entry name" value="beta-trefoil_Ricin-like"/>
    <property type="match status" value="1"/>
</dbReference>
<reference evidence="1 2" key="1">
    <citation type="journal article" date="2019" name="Int. J. Syst. Evol. Microbiol.">
        <title>The Global Catalogue of Microorganisms (GCM) 10K type strain sequencing project: providing services to taxonomists for standard genome sequencing and annotation.</title>
        <authorList>
            <consortium name="The Broad Institute Genomics Platform"/>
            <consortium name="The Broad Institute Genome Sequencing Center for Infectious Disease"/>
            <person name="Wu L."/>
            <person name="Ma J."/>
        </authorList>
    </citation>
    <scope>NUCLEOTIDE SEQUENCE [LARGE SCALE GENOMIC DNA]</scope>
    <source>
        <strain evidence="1 2">JCM 14307</strain>
    </source>
</reference>
<proteinExistence type="predicted"/>
<accession>A0ABN2J9J5</accession>
<dbReference type="Proteomes" id="UP001500280">
    <property type="component" value="Unassembled WGS sequence"/>
</dbReference>
<dbReference type="EMBL" id="BAAANF010000036">
    <property type="protein sequence ID" value="GAA1720703.1"/>
    <property type="molecule type" value="Genomic_DNA"/>
</dbReference>
<evidence type="ECO:0000313" key="2">
    <source>
        <dbReference type="Proteomes" id="UP001500280"/>
    </source>
</evidence>
<evidence type="ECO:0008006" key="3">
    <source>
        <dbReference type="Google" id="ProtNLM"/>
    </source>
</evidence>
<organism evidence="1 2">
    <name type="scientific">Kribbella yunnanensis</name>
    <dbReference type="NCBI Taxonomy" id="190194"/>
    <lineage>
        <taxon>Bacteria</taxon>
        <taxon>Bacillati</taxon>
        <taxon>Actinomycetota</taxon>
        <taxon>Actinomycetes</taxon>
        <taxon>Propionibacteriales</taxon>
        <taxon>Kribbellaceae</taxon>
        <taxon>Kribbella</taxon>
    </lineage>
</organism>